<dbReference type="SUPFAM" id="SSF57424">
    <property type="entry name" value="LDL receptor-like module"/>
    <property type="match status" value="1"/>
</dbReference>
<keyword evidence="7" id="KW-1133">Transmembrane helix</keyword>
<dbReference type="CDD" id="cd00112">
    <property type="entry name" value="LDLa"/>
    <property type="match status" value="1"/>
</dbReference>
<keyword evidence="8" id="KW-0472">Membrane</keyword>
<keyword evidence="4" id="KW-0812">Transmembrane</keyword>
<keyword evidence="5" id="KW-0732">Signal</keyword>
<dbReference type="PANTHER" id="PTHR24251">
    <property type="entry name" value="OVOCHYMASE-RELATED"/>
    <property type="match status" value="1"/>
</dbReference>
<name>A0A3Q0DLN3_CARSF</name>
<evidence type="ECO:0000256" key="9">
    <source>
        <dbReference type="ARBA" id="ARBA00023157"/>
    </source>
</evidence>
<dbReference type="Proteomes" id="UP000189704">
    <property type="component" value="Unplaced"/>
</dbReference>
<evidence type="ECO:0000256" key="4">
    <source>
        <dbReference type="ARBA" id="ARBA00022692"/>
    </source>
</evidence>
<feature type="region of interest" description="Disordered" evidence="16">
    <location>
        <begin position="50"/>
        <end position="90"/>
    </location>
</feature>
<proteinExistence type="inferred from homology"/>
<keyword evidence="11" id="KW-0168">Coated pit</keyword>
<feature type="non-terminal residue" evidence="19">
    <location>
        <position position="274"/>
    </location>
</feature>
<sequence>MAISIFCSLLVSGLEPFRDSSPGRSVLQRVPRARNAGLLRLPRACDSGCVGSGTPGRARPRRRSRFAEAAEMAKSKRGPPPHVPRVREGPSPRLNIFLTGRLSSAVPALAACSGKLEQHTERRGVIYSPAWPLNYPPGTNCSWYIQGDRGDMITISFRNFDVEESHQCSLDWLLLGPASPPRQEAFRLCGSAIPPAFISARDHVWIFFHSDASSSGQAQGFRLSYIRGKLGQASCQADEFRCDNGKCLPGPWQCNTVDECGDGSDEGNCSAPAS</sequence>
<dbReference type="SMART" id="SM00042">
    <property type="entry name" value="CUB"/>
    <property type="match status" value="1"/>
</dbReference>
<evidence type="ECO:0000259" key="17">
    <source>
        <dbReference type="PROSITE" id="PS01180"/>
    </source>
</evidence>
<evidence type="ECO:0000313" key="19">
    <source>
        <dbReference type="RefSeq" id="XP_021563886.1"/>
    </source>
</evidence>
<keyword evidence="10" id="KW-0675">Receptor</keyword>
<comment type="caution">
    <text evidence="14">Lacks conserved residue(s) required for the propagation of feature annotation.</text>
</comment>
<feature type="compositionally biased region" description="Basic and acidic residues" evidence="16">
    <location>
        <begin position="65"/>
        <end position="74"/>
    </location>
</feature>
<feature type="disulfide bond" evidence="15">
    <location>
        <begin position="242"/>
        <end position="260"/>
    </location>
</feature>
<dbReference type="InterPro" id="IPR035914">
    <property type="entry name" value="Sperma_CUB_dom_sf"/>
</dbReference>
<dbReference type="RefSeq" id="XP_021563886.1">
    <property type="nucleotide sequence ID" value="XM_021708211.1"/>
</dbReference>
<evidence type="ECO:0000256" key="10">
    <source>
        <dbReference type="ARBA" id="ARBA00023170"/>
    </source>
</evidence>
<dbReference type="GO" id="GO:0006897">
    <property type="term" value="P:endocytosis"/>
    <property type="evidence" value="ECO:0007669"/>
    <property type="project" value="UniProtKB-KW"/>
</dbReference>
<dbReference type="GeneID" id="103250812"/>
<dbReference type="InterPro" id="IPR036055">
    <property type="entry name" value="LDL_receptor-like_sf"/>
</dbReference>
<evidence type="ECO:0000256" key="1">
    <source>
        <dbReference type="ARBA" id="ARBA00004479"/>
    </source>
</evidence>
<dbReference type="PROSITE" id="PS01209">
    <property type="entry name" value="LDLRA_1"/>
    <property type="match status" value="1"/>
</dbReference>
<keyword evidence="18" id="KW-1185">Reference proteome</keyword>
<evidence type="ECO:0000256" key="5">
    <source>
        <dbReference type="ARBA" id="ARBA00022729"/>
    </source>
</evidence>
<dbReference type="SUPFAM" id="SSF49854">
    <property type="entry name" value="Spermadhesin, CUB domain"/>
    <property type="match status" value="1"/>
</dbReference>
<evidence type="ECO:0000256" key="11">
    <source>
        <dbReference type="ARBA" id="ARBA00023176"/>
    </source>
</evidence>
<dbReference type="Pfam" id="PF00057">
    <property type="entry name" value="Ldl_recept_a"/>
    <property type="match status" value="1"/>
</dbReference>
<accession>A0A3Q0DLN3</accession>
<evidence type="ECO:0000256" key="14">
    <source>
        <dbReference type="PROSITE-ProRule" id="PRU00059"/>
    </source>
</evidence>
<evidence type="ECO:0000256" key="3">
    <source>
        <dbReference type="ARBA" id="ARBA00022583"/>
    </source>
</evidence>
<protein>
    <submittedName>
        <fullName evidence="19">Low-density lipoprotein receptor-related protein 3-like</fullName>
    </submittedName>
</protein>
<evidence type="ECO:0000256" key="13">
    <source>
        <dbReference type="ARBA" id="ARBA00037878"/>
    </source>
</evidence>
<keyword evidence="6" id="KW-0677">Repeat</keyword>
<dbReference type="Gene3D" id="2.60.120.290">
    <property type="entry name" value="Spermadhesin, CUB domain"/>
    <property type="match status" value="1"/>
</dbReference>
<evidence type="ECO:0000256" key="16">
    <source>
        <dbReference type="SAM" id="MobiDB-lite"/>
    </source>
</evidence>
<feature type="domain" description="CUB" evidence="17">
    <location>
        <begin position="112"/>
        <end position="228"/>
    </location>
</feature>
<feature type="disulfide bond" evidence="15">
    <location>
        <begin position="254"/>
        <end position="269"/>
    </location>
</feature>
<evidence type="ECO:0000256" key="8">
    <source>
        <dbReference type="ARBA" id="ARBA00023136"/>
    </source>
</evidence>
<comment type="subcellular location">
    <subcellularLocation>
        <location evidence="13">Membrane</location>
        <location evidence="13">Coated pit</location>
    </subcellularLocation>
    <subcellularLocation>
        <location evidence="1">Membrane</location>
        <topology evidence="1">Single-pass type I membrane protein</topology>
    </subcellularLocation>
</comment>
<dbReference type="Gene3D" id="4.10.400.10">
    <property type="entry name" value="Low-density Lipoprotein Receptor"/>
    <property type="match status" value="1"/>
</dbReference>
<dbReference type="PROSITE" id="PS01180">
    <property type="entry name" value="CUB"/>
    <property type="match status" value="1"/>
</dbReference>
<dbReference type="KEGG" id="csyr:103250812"/>
<keyword evidence="12" id="KW-0325">Glycoprotein</keyword>
<evidence type="ECO:0000313" key="18">
    <source>
        <dbReference type="Proteomes" id="UP000189704"/>
    </source>
</evidence>
<evidence type="ECO:0000256" key="6">
    <source>
        <dbReference type="ARBA" id="ARBA00022737"/>
    </source>
</evidence>
<dbReference type="GO" id="GO:0005905">
    <property type="term" value="C:clathrin-coated pit"/>
    <property type="evidence" value="ECO:0007669"/>
    <property type="project" value="UniProtKB-KW"/>
</dbReference>
<evidence type="ECO:0000256" key="2">
    <source>
        <dbReference type="ARBA" id="ARBA00009939"/>
    </source>
</evidence>
<dbReference type="PROSITE" id="PS50068">
    <property type="entry name" value="LDLRA_2"/>
    <property type="match status" value="1"/>
</dbReference>
<dbReference type="FunFam" id="4.10.400.10:FF:000034">
    <property type="entry name" value="Low-density lipoprotein receptor-related protein 2"/>
    <property type="match status" value="1"/>
</dbReference>
<dbReference type="CDD" id="cd00041">
    <property type="entry name" value="CUB"/>
    <property type="match status" value="1"/>
</dbReference>
<evidence type="ECO:0000256" key="7">
    <source>
        <dbReference type="ARBA" id="ARBA00022989"/>
    </source>
</evidence>
<dbReference type="PANTHER" id="PTHR24251:SF30">
    <property type="entry name" value="MEMBRANE FRIZZLED-RELATED PROTEIN"/>
    <property type="match status" value="1"/>
</dbReference>
<gene>
    <name evidence="19" type="primary">LOC103250812</name>
</gene>
<feature type="disulfide bond" evidence="15">
    <location>
        <begin position="235"/>
        <end position="247"/>
    </location>
</feature>
<dbReference type="AlphaFoldDB" id="A0A3Q0DLN3"/>
<keyword evidence="3" id="KW-0254">Endocytosis</keyword>
<keyword evidence="9 15" id="KW-1015">Disulfide bond</keyword>
<dbReference type="InterPro" id="IPR000859">
    <property type="entry name" value="CUB_dom"/>
</dbReference>
<reference evidence="19" key="1">
    <citation type="submission" date="2025-08" db="UniProtKB">
        <authorList>
            <consortium name="RefSeq"/>
        </authorList>
    </citation>
    <scope>IDENTIFICATION</scope>
</reference>
<evidence type="ECO:0000256" key="12">
    <source>
        <dbReference type="ARBA" id="ARBA00023180"/>
    </source>
</evidence>
<dbReference type="InterPro" id="IPR023415">
    <property type="entry name" value="LDLR_class-A_CS"/>
</dbReference>
<dbReference type="OrthoDB" id="10020456at2759"/>
<dbReference type="SMART" id="SM00192">
    <property type="entry name" value="LDLa"/>
    <property type="match status" value="1"/>
</dbReference>
<dbReference type="InterPro" id="IPR002172">
    <property type="entry name" value="LDrepeatLR_classA_rpt"/>
</dbReference>
<dbReference type="FunFam" id="2.60.120.290:FF:000021">
    <property type="entry name" value="Low-density lipoprotein receptor-related protein 12"/>
    <property type="match status" value="1"/>
</dbReference>
<dbReference type="Pfam" id="PF00431">
    <property type="entry name" value="CUB"/>
    <property type="match status" value="1"/>
</dbReference>
<evidence type="ECO:0000256" key="15">
    <source>
        <dbReference type="PROSITE-ProRule" id="PRU00124"/>
    </source>
</evidence>
<comment type="similarity">
    <text evidence="2">Belongs to the LDLR family.</text>
</comment>
<organism evidence="18 19">
    <name type="scientific">Carlito syrichta</name>
    <name type="common">Philippine tarsier</name>
    <name type="synonym">Tarsius syrichta</name>
    <dbReference type="NCBI Taxonomy" id="1868482"/>
    <lineage>
        <taxon>Eukaryota</taxon>
        <taxon>Metazoa</taxon>
        <taxon>Chordata</taxon>
        <taxon>Craniata</taxon>
        <taxon>Vertebrata</taxon>
        <taxon>Euteleostomi</taxon>
        <taxon>Mammalia</taxon>
        <taxon>Eutheria</taxon>
        <taxon>Euarchontoglires</taxon>
        <taxon>Primates</taxon>
        <taxon>Haplorrhini</taxon>
        <taxon>Tarsiiformes</taxon>
        <taxon>Tarsiidae</taxon>
        <taxon>Carlito</taxon>
    </lineage>
</organism>